<dbReference type="AlphaFoldDB" id="A0A1M5QTW1"/>
<protein>
    <recommendedName>
        <fullName evidence="4">NnrS protein</fullName>
    </recommendedName>
</protein>
<feature type="transmembrane region" description="Helical" evidence="1">
    <location>
        <begin position="291"/>
        <end position="310"/>
    </location>
</feature>
<sequence>MPARLPFIFFVFLNLVVGMTAGLMRLGWNFDVGPIAVHHGAIMVGSFLGTLILLEKVIAQKNKILLALPAINALGIVMVVPGLYSVGLGLLLAGALGLFMVFVLYFKKQPNDLSLMLMTAGACCQVVGHIMLISKQFYPMAFPWWMGFILLVIVGERVELSKFLPVTKQNKQVLLGVLTFFVIGLMLPFHSVGKYVSGVALAGVGLWLLRYDIISIGLKKEGLTRFSARALMTGCIALVLVGVFLVALPDLVYADAIVHTFFLGFAFSMIFAHGPMILPGVLGLRVTPYHAILYIPLATLLISLLLRILSDVILFSPGLRLWSGWLSACSILGYFIILAGIMMTKVRHAKAV</sequence>
<feature type="transmembrane region" description="Helical" evidence="1">
    <location>
        <begin position="7"/>
        <end position="28"/>
    </location>
</feature>
<keyword evidence="1" id="KW-0472">Membrane</keyword>
<feature type="transmembrane region" description="Helical" evidence="1">
    <location>
        <begin position="172"/>
        <end position="189"/>
    </location>
</feature>
<accession>A0A1M5QTW1</accession>
<feature type="transmembrane region" description="Helical" evidence="1">
    <location>
        <begin position="66"/>
        <end position="84"/>
    </location>
</feature>
<organism evidence="2 3">
    <name type="scientific">Chryseolinea serpens</name>
    <dbReference type="NCBI Taxonomy" id="947013"/>
    <lineage>
        <taxon>Bacteria</taxon>
        <taxon>Pseudomonadati</taxon>
        <taxon>Bacteroidota</taxon>
        <taxon>Cytophagia</taxon>
        <taxon>Cytophagales</taxon>
        <taxon>Fulvivirgaceae</taxon>
        <taxon>Chryseolinea</taxon>
    </lineage>
</organism>
<feature type="transmembrane region" description="Helical" evidence="1">
    <location>
        <begin position="140"/>
        <end position="160"/>
    </location>
</feature>
<name>A0A1M5QTW1_9BACT</name>
<evidence type="ECO:0000313" key="2">
    <source>
        <dbReference type="EMBL" id="SHH17033.1"/>
    </source>
</evidence>
<feature type="transmembrane region" description="Helical" evidence="1">
    <location>
        <begin position="90"/>
        <end position="106"/>
    </location>
</feature>
<keyword evidence="3" id="KW-1185">Reference proteome</keyword>
<gene>
    <name evidence="2" type="ORF">SAMN04488109_2989</name>
</gene>
<evidence type="ECO:0000256" key="1">
    <source>
        <dbReference type="SAM" id="Phobius"/>
    </source>
</evidence>
<feature type="transmembrane region" description="Helical" evidence="1">
    <location>
        <begin position="34"/>
        <end position="54"/>
    </location>
</feature>
<feature type="transmembrane region" description="Helical" evidence="1">
    <location>
        <begin position="261"/>
        <end position="284"/>
    </location>
</feature>
<reference evidence="2 3" key="1">
    <citation type="submission" date="2016-11" db="EMBL/GenBank/DDBJ databases">
        <authorList>
            <person name="Jaros S."/>
            <person name="Januszkiewicz K."/>
            <person name="Wedrychowicz H."/>
        </authorList>
    </citation>
    <scope>NUCLEOTIDE SEQUENCE [LARGE SCALE GENOMIC DNA]</scope>
    <source>
        <strain evidence="2 3">DSM 24574</strain>
    </source>
</reference>
<evidence type="ECO:0008006" key="4">
    <source>
        <dbReference type="Google" id="ProtNLM"/>
    </source>
</evidence>
<feature type="transmembrane region" description="Helical" evidence="1">
    <location>
        <begin position="113"/>
        <end position="134"/>
    </location>
</feature>
<feature type="transmembrane region" description="Helical" evidence="1">
    <location>
        <begin position="322"/>
        <end position="343"/>
    </location>
</feature>
<proteinExistence type="predicted"/>
<evidence type="ECO:0000313" key="3">
    <source>
        <dbReference type="Proteomes" id="UP000184212"/>
    </source>
</evidence>
<dbReference type="OrthoDB" id="9811974at2"/>
<keyword evidence="1" id="KW-0812">Transmembrane</keyword>
<dbReference type="RefSeq" id="WP_073135517.1">
    <property type="nucleotide sequence ID" value="NZ_FQWQ01000002.1"/>
</dbReference>
<dbReference type="STRING" id="947013.SAMN04488109_2989"/>
<feature type="transmembrane region" description="Helical" evidence="1">
    <location>
        <begin position="230"/>
        <end position="249"/>
    </location>
</feature>
<dbReference type="EMBL" id="FQWQ01000002">
    <property type="protein sequence ID" value="SHH17033.1"/>
    <property type="molecule type" value="Genomic_DNA"/>
</dbReference>
<keyword evidence="1" id="KW-1133">Transmembrane helix</keyword>
<feature type="transmembrane region" description="Helical" evidence="1">
    <location>
        <begin position="195"/>
        <end position="218"/>
    </location>
</feature>
<dbReference type="Proteomes" id="UP000184212">
    <property type="component" value="Unassembled WGS sequence"/>
</dbReference>